<dbReference type="PANTHER" id="PTHR12997">
    <property type="entry name" value="TYPE I INOSITOL-1,4,5-TRISPHOSPHATE 5-PHOSPHATASE"/>
    <property type="match status" value="1"/>
</dbReference>
<comment type="similarity">
    <text evidence="3">Belongs to the inositol 1,4,5-trisphosphate 5-phosphatase type I family.</text>
</comment>
<comment type="caution">
    <text evidence="5">The sequence shown here is derived from an EMBL/GenBank/DDBJ whole genome shotgun (WGS) entry which is preliminary data.</text>
</comment>
<dbReference type="InterPro" id="IPR036691">
    <property type="entry name" value="Endo/exonu/phosph_ase_sf"/>
</dbReference>
<organism evidence="5 6">
    <name type="scientific">Calicophoron daubneyi</name>
    <name type="common">Rumen fluke</name>
    <name type="synonym">Paramphistomum daubneyi</name>
    <dbReference type="NCBI Taxonomy" id="300641"/>
    <lineage>
        <taxon>Eukaryota</taxon>
        <taxon>Metazoa</taxon>
        <taxon>Spiralia</taxon>
        <taxon>Lophotrochozoa</taxon>
        <taxon>Platyhelminthes</taxon>
        <taxon>Trematoda</taxon>
        <taxon>Digenea</taxon>
        <taxon>Plagiorchiida</taxon>
        <taxon>Pronocephalata</taxon>
        <taxon>Paramphistomoidea</taxon>
        <taxon>Paramphistomidae</taxon>
        <taxon>Calicophoron</taxon>
    </lineage>
</organism>
<dbReference type="SMART" id="SM00128">
    <property type="entry name" value="IPPc"/>
    <property type="match status" value="1"/>
</dbReference>
<feature type="domain" description="Inositol polyphosphate-related phosphatase" evidence="4">
    <location>
        <begin position="1"/>
        <end position="418"/>
    </location>
</feature>
<dbReference type="GO" id="GO:0046856">
    <property type="term" value="P:phosphatidylinositol dephosphorylation"/>
    <property type="evidence" value="ECO:0007669"/>
    <property type="project" value="InterPro"/>
</dbReference>
<dbReference type="AlphaFoldDB" id="A0AAV2TEG4"/>
<protein>
    <recommendedName>
        <fullName evidence="1">inositol-polyphosphate 5-phosphatase</fullName>
        <ecNumber evidence="1">3.1.3.56</ecNumber>
    </recommendedName>
</protein>
<evidence type="ECO:0000313" key="5">
    <source>
        <dbReference type="EMBL" id="CAL5134868.1"/>
    </source>
</evidence>
<gene>
    <name evidence="5" type="ORF">CDAUBV1_LOCUS8823</name>
</gene>
<dbReference type="EMBL" id="CAXLJL010000234">
    <property type="protein sequence ID" value="CAL5134868.1"/>
    <property type="molecule type" value="Genomic_DNA"/>
</dbReference>
<evidence type="ECO:0000256" key="1">
    <source>
        <dbReference type="ARBA" id="ARBA00012997"/>
    </source>
</evidence>
<evidence type="ECO:0000256" key="2">
    <source>
        <dbReference type="ARBA" id="ARBA00022801"/>
    </source>
</evidence>
<dbReference type="PANTHER" id="PTHR12997:SF2">
    <property type="entry name" value="INOSITOL POLYPHOSPHATE-5-PHOSPHATASE A"/>
    <property type="match status" value="1"/>
</dbReference>
<dbReference type="InterPro" id="IPR000300">
    <property type="entry name" value="IPPc"/>
</dbReference>
<keyword evidence="2" id="KW-0378">Hydrolase</keyword>
<name>A0AAV2TEG4_CALDB</name>
<dbReference type="Pfam" id="PF22669">
    <property type="entry name" value="Exo_endo_phos2"/>
    <property type="match status" value="1"/>
</dbReference>
<dbReference type="Proteomes" id="UP001497525">
    <property type="component" value="Unassembled WGS sequence"/>
</dbReference>
<evidence type="ECO:0000313" key="6">
    <source>
        <dbReference type="Proteomes" id="UP001497525"/>
    </source>
</evidence>
<accession>A0AAV2TEG4</accession>
<proteinExistence type="inferred from homology"/>
<dbReference type="EC" id="3.1.3.56" evidence="1"/>
<sequence>MLLNVFFLTSNVGGLVRKPSLRSAWCSQIAKAISEHAADFVAVHLQELGEKSTASYPDKSFQTDIFIRLLHDVIKSTDTETWPYIYYAFANTESSSEMFTALGSIYFINRRFTDCKLWNFVESRFQPVSGENVEYLSSCCPFVSQGRFPVELFPSGHPSRKGFMRTRWLVENCVMELVNVHLFNDSNNMESFKNHPSRYARHRADGLRWVLDLCAADGLPSQHLIIFGDFNFRPNLPAYVEKTLLRYNAVLSSASNSINVGVSNAASVESNDIDAFESKINGEPLEDKSIFRITPREFDFAEQHSHLWSQFSELLELDEELTEFSDVLQEVHITFPPSYPFTESDDEAKKYSKTRCPAWCDRILLDRRTFEGLRAPRSRNNAKISAGRITYDLLAKDACVGDHKPVYLSFGLQTPEDQRTTSS</sequence>
<evidence type="ECO:0000256" key="3">
    <source>
        <dbReference type="ARBA" id="ARBA00023599"/>
    </source>
</evidence>
<dbReference type="GO" id="GO:0004445">
    <property type="term" value="F:inositol-polyphosphate 5-phosphatase activity"/>
    <property type="evidence" value="ECO:0007669"/>
    <property type="project" value="UniProtKB-EC"/>
</dbReference>
<reference evidence="5" key="1">
    <citation type="submission" date="2024-06" db="EMBL/GenBank/DDBJ databases">
        <authorList>
            <person name="Liu X."/>
            <person name="Lenzi L."/>
            <person name="Haldenby T S."/>
            <person name="Uol C."/>
        </authorList>
    </citation>
    <scope>NUCLEOTIDE SEQUENCE</scope>
</reference>
<dbReference type="SUPFAM" id="SSF56219">
    <property type="entry name" value="DNase I-like"/>
    <property type="match status" value="1"/>
</dbReference>
<dbReference type="Gene3D" id="3.60.10.10">
    <property type="entry name" value="Endonuclease/exonuclease/phosphatase"/>
    <property type="match status" value="1"/>
</dbReference>
<dbReference type="InterPro" id="IPR039737">
    <property type="entry name" value="INPP5A"/>
</dbReference>
<evidence type="ECO:0000259" key="4">
    <source>
        <dbReference type="SMART" id="SM00128"/>
    </source>
</evidence>